<dbReference type="CDD" id="cd04453">
    <property type="entry name" value="S1_RNase_E"/>
    <property type="match status" value="1"/>
</dbReference>
<keyword evidence="8" id="KW-1185">Reference proteome</keyword>
<evidence type="ECO:0000256" key="2">
    <source>
        <dbReference type="ARBA" id="ARBA00022723"/>
    </source>
</evidence>
<dbReference type="SUPFAM" id="SSF50249">
    <property type="entry name" value="Nucleic acid-binding proteins"/>
    <property type="match status" value="1"/>
</dbReference>
<dbReference type="PANTHER" id="PTHR30001">
    <property type="entry name" value="RIBONUCLEASE"/>
    <property type="match status" value="1"/>
</dbReference>
<comment type="cofactor">
    <cofactor evidence="1">
        <name>Mg(2+)</name>
        <dbReference type="ChEBI" id="CHEBI:18420"/>
    </cofactor>
</comment>
<evidence type="ECO:0000256" key="5">
    <source>
        <dbReference type="ARBA" id="ARBA00022884"/>
    </source>
</evidence>
<dbReference type="SMART" id="SM00316">
    <property type="entry name" value="S1"/>
    <property type="match status" value="1"/>
</dbReference>
<dbReference type="RefSeq" id="WP_215759853.1">
    <property type="nucleotide sequence ID" value="NZ_JAHKBE010000022.1"/>
</dbReference>
<dbReference type="EMBL" id="JBBNFP010000022">
    <property type="protein sequence ID" value="MEQ2486785.1"/>
    <property type="molecule type" value="Genomic_DNA"/>
</dbReference>
<evidence type="ECO:0000256" key="3">
    <source>
        <dbReference type="ARBA" id="ARBA00022801"/>
    </source>
</evidence>
<reference evidence="7 8" key="1">
    <citation type="submission" date="2024-04" db="EMBL/GenBank/DDBJ databases">
        <title>Human intestinal bacterial collection.</title>
        <authorList>
            <person name="Pauvert C."/>
            <person name="Hitch T.C.A."/>
            <person name="Clavel T."/>
        </authorList>
    </citation>
    <scope>NUCLEOTIDE SEQUENCE [LARGE SCALE GENOMIC DNA]</scope>
    <source>
        <strain evidence="7 8">CLA-AA-H145</strain>
    </source>
</reference>
<dbReference type="NCBIfam" id="TIGR00757">
    <property type="entry name" value="RNaseEG"/>
    <property type="match status" value="1"/>
</dbReference>
<proteinExistence type="predicted"/>
<dbReference type="Gene3D" id="3.40.1260.20">
    <property type="entry name" value="Ribonuclease E, catalytic domain"/>
    <property type="match status" value="1"/>
</dbReference>
<evidence type="ECO:0000259" key="6">
    <source>
        <dbReference type="SMART" id="SM00316"/>
    </source>
</evidence>
<dbReference type="InterPro" id="IPR012340">
    <property type="entry name" value="NA-bd_OB-fold"/>
</dbReference>
<keyword evidence="4" id="KW-0460">Magnesium</keyword>
<sequence length="524" mass="59658">MTSEVIINVKPQEISIALLEDKRLVEYQNETRSANFSVGNIYIAKVKKLMPGLNACFVDVGYERDAFLHYLDLGSQFNSYAKYLKQVQSDRKKLFPFAKASHQPDLKKDGSVQQTLTVGQEVLVQIVKEPISTKGPRLTAELSFAGRYLVLIPFGDKVSVSSKIKSGEERARLKQLIHSIKPKNCGVIVRTVAEGKRVAELDAELKILTKRWEDAIVKVQKTQQRPQLVYEETGRAVALLRDLFNPSYENIYVDDEEVCKDVKDYVALIAPEKAGIVKKYTGKVPIFDNFNVTKQIKASFGKTVNYAHGAYLIIEHTEAMHVVDVNSGNRSRNENGQEATALETNLGAADELARQLRLRDMGGIIVVDFIDMNLAEDRQMLYERMCKDMQKDRARHNILPLSKFGLMQITRQRVRPAMDVNVEETCPSCNGTGKIKSSILFTDQLERKIDQLVNKIGIKRFYLHVHPYVAAYINQGVVSLKRKWQLKYGLGVHIIPSQKLAFLQYEFYDDKKQFVDMKEEIETK</sequence>
<keyword evidence="3" id="KW-0378">Hydrolase</keyword>
<dbReference type="InterPro" id="IPR003029">
    <property type="entry name" value="S1_domain"/>
</dbReference>
<dbReference type="Proteomes" id="UP001487296">
    <property type="component" value="Unassembled WGS sequence"/>
</dbReference>
<protein>
    <submittedName>
        <fullName evidence="7">Rne/Rng family ribonuclease</fullName>
    </submittedName>
</protein>
<organism evidence="7 8">
    <name type="scientific">Hallella faecis</name>
    <dbReference type="NCBI Taxonomy" id="2841596"/>
    <lineage>
        <taxon>Bacteria</taxon>
        <taxon>Pseudomonadati</taxon>
        <taxon>Bacteroidota</taxon>
        <taxon>Bacteroidia</taxon>
        <taxon>Bacteroidales</taxon>
        <taxon>Prevotellaceae</taxon>
        <taxon>Hallella</taxon>
    </lineage>
</organism>
<dbReference type="Pfam" id="PF10150">
    <property type="entry name" value="RNase_E_G"/>
    <property type="match status" value="1"/>
</dbReference>
<keyword evidence="5" id="KW-0694">RNA-binding</keyword>
<comment type="caution">
    <text evidence="7">The sequence shown here is derived from an EMBL/GenBank/DDBJ whole genome shotgun (WGS) entry which is preliminary data.</text>
</comment>
<keyword evidence="2" id="KW-0479">Metal-binding</keyword>
<name>A0ABV1FQU3_9BACT</name>
<dbReference type="Gene3D" id="2.40.50.140">
    <property type="entry name" value="Nucleic acid-binding proteins"/>
    <property type="match status" value="1"/>
</dbReference>
<gene>
    <name evidence="7" type="ORF">AAAT34_06915</name>
</gene>
<dbReference type="InterPro" id="IPR019307">
    <property type="entry name" value="RNA-bd_AU-1/RNase_E/G"/>
</dbReference>
<dbReference type="PANTHER" id="PTHR30001:SF0">
    <property type="entry name" value="RIBONUCLEASE G"/>
    <property type="match status" value="1"/>
</dbReference>
<evidence type="ECO:0000256" key="1">
    <source>
        <dbReference type="ARBA" id="ARBA00001946"/>
    </source>
</evidence>
<evidence type="ECO:0000313" key="7">
    <source>
        <dbReference type="EMBL" id="MEQ2486785.1"/>
    </source>
</evidence>
<dbReference type="InterPro" id="IPR004659">
    <property type="entry name" value="RNase_E/G"/>
</dbReference>
<accession>A0ABV1FQU3</accession>
<feature type="domain" description="S1 motif" evidence="6">
    <location>
        <begin position="37"/>
        <end position="141"/>
    </location>
</feature>
<evidence type="ECO:0000313" key="8">
    <source>
        <dbReference type="Proteomes" id="UP001487296"/>
    </source>
</evidence>
<evidence type="ECO:0000256" key="4">
    <source>
        <dbReference type="ARBA" id="ARBA00022842"/>
    </source>
</evidence>